<organism evidence="3 4">
    <name type="scientific">Winogradskyella aurantia</name>
    <dbReference type="NCBI Taxonomy" id="1915063"/>
    <lineage>
        <taxon>Bacteria</taxon>
        <taxon>Pseudomonadati</taxon>
        <taxon>Bacteroidota</taxon>
        <taxon>Flavobacteriia</taxon>
        <taxon>Flavobacteriales</taxon>
        <taxon>Flavobacteriaceae</taxon>
        <taxon>Winogradskyella</taxon>
    </lineage>
</organism>
<dbReference type="InterPro" id="IPR018764">
    <property type="entry name" value="RskA_C"/>
</dbReference>
<proteinExistence type="predicted"/>
<dbReference type="AlphaFoldDB" id="A0A265UZ52"/>
<comment type="caution">
    <text evidence="3">The sequence shown here is derived from an EMBL/GenBank/DDBJ whole genome shotgun (WGS) entry which is preliminary data.</text>
</comment>
<dbReference type="GO" id="GO:0005886">
    <property type="term" value="C:plasma membrane"/>
    <property type="evidence" value="ECO:0007669"/>
    <property type="project" value="InterPro"/>
</dbReference>
<dbReference type="Proteomes" id="UP000216840">
    <property type="component" value="Unassembled WGS sequence"/>
</dbReference>
<dbReference type="RefSeq" id="WP_094966670.1">
    <property type="nucleotide sequence ID" value="NZ_NGJN01000001.1"/>
</dbReference>
<gene>
    <name evidence="3" type="ORF">CA834_00315</name>
</gene>
<feature type="domain" description="Anti-sigma K factor RskA C-terminal" evidence="2">
    <location>
        <begin position="104"/>
        <end position="260"/>
    </location>
</feature>
<protein>
    <recommendedName>
        <fullName evidence="2">Anti-sigma K factor RskA C-terminal domain-containing protein</fullName>
    </recommendedName>
</protein>
<name>A0A265UZ52_9FLAO</name>
<dbReference type="Pfam" id="PF10099">
    <property type="entry name" value="RskA_C"/>
    <property type="match status" value="1"/>
</dbReference>
<dbReference type="PANTHER" id="PTHR37461">
    <property type="entry name" value="ANTI-SIGMA-K FACTOR RSKA"/>
    <property type="match status" value="1"/>
</dbReference>
<feature type="transmembrane region" description="Helical" evidence="1">
    <location>
        <begin position="96"/>
        <end position="116"/>
    </location>
</feature>
<reference evidence="3 4" key="1">
    <citation type="submission" date="2017-05" db="EMBL/GenBank/DDBJ databases">
        <title>The draft genome sequence of Idiomarina salinarum WNB302.</title>
        <authorList>
            <person name="Sun Y."/>
            <person name="Chen B."/>
            <person name="Du Z."/>
        </authorList>
    </citation>
    <scope>NUCLEOTIDE SEQUENCE [LARGE SCALE GENOMIC DNA]</scope>
    <source>
        <strain evidence="3 4">WNB302</strain>
    </source>
</reference>
<keyword evidence="4" id="KW-1185">Reference proteome</keyword>
<dbReference type="PANTHER" id="PTHR37461:SF1">
    <property type="entry name" value="ANTI-SIGMA-K FACTOR RSKA"/>
    <property type="match status" value="1"/>
</dbReference>
<dbReference type="GO" id="GO:0016989">
    <property type="term" value="F:sigma factor antagonist activity"/>
    <property type="evidence" value="ECO:0007669"/>
    <property type="project" value="TreeGrafter"/>
</dbReference>
<evidence type="ECO:0000256" key="1">
    <source>
        <dbReference type="SAM" id="Phobius"/>
    </source>
</evidence>
<evidence type="ECO:0000313" key="3">
    <source>
        <dbReference type="EMBL" id="OZV70594.1"/>
    </source>
</evidence>
<dbReference type="InterPro" id="IPR051474">
    <property type="entry name" value="Anti-sigma-K/W_factor"/>
</dbReference>
<keyword evidence="1" id="KW-0812">Transmembrane</keyword>
<evidence type="ECO:0000259" key="2">
    <source>
        <dbReference type="Pfam" id="PF10099"/>
    </source>
</evidence>
<accession>A0A265UZ52</accession>
<dbReference type="OrthoDB" id="1420916at2"/>
<keyword evidence="1" id="KW-1133">Transmembrane helix</keyword>
<evidence type="ECO:0000313" key="4">
    <source>
        <dbReference type="Proteomes" id="UP000216840"/>
    </source>
</evidence>
<dbReference type="EMBL" id="NGJN01000001">
    <property type="protein sequence ID" value="OZV70594.1"/>
    <property type="molecule type" value="Genomic_DNA"/>
</dbReference>
<dbReference type="GO" id="GO:0006417">
    <property type="term" value="P:regulation of translation"/>
    <property type="evidence" value="ECO:0007669"/>
    <property type="project" value="TreeGrafter"/>
</dbReference>
<sequence>MNSKDLIASGELELYVAGLLSEERNAELAELIEHSPELRREVEAIEQIVMHLAKEATISKDQDFAEVLKKIVTQRVDLTQLEQSETTQVAKKPKTILLNPLVGWAAAATFLIFFIFQYQNTTEVKSILSANIEQKEKLEQQIESQIQNTVIKEELLRTVASINTRKVNLKGQDISPESSVSVFWNTEENKIIIDASQLPVAPEAMVYQVWSLTMDPLTPTSLGLLENFNQENTLFTFDNPNASEAFGITLEPAGGSETPTLEQLYVLGGIES</sequence>
<keyword evidence="1" id="KW-0472">Membrane</keyword>